<evidence type="ECO:0008006" key="9">
    <source>
        <dbReference type="Google" id="ProtNLM"/>
    </source>
</evidence>
<feature type="compositionally biased region" description="Low complexity" evidence="6">
    <location>
        <begin position="60"/>
        <end position="69"/>
    </location>
</feature>
<feature type="region of interest" description="Disordered" evidence="6">
    <location>
        <begin position="1"/>
        <end position="80"/>
    </location>
</feature>
<name>A0A2S4VP04_9BASI</name>
<feature type="region of interest" description="Disordered" evidence="6">
    <location>
        <begin position="316"/>
        <end position="372"/>
    </location>
</feature>
<feature type="region of interest" description="Disordered" evidence="6">
    <location>
        <begin position="399"/>
        <end position="496"/>
    </location>
</feature>
<dbReference type="GO" id="GO:0000981">
    <property type="term" value="F:DNA-binding transcription factor activity, RNA polymerase II-specific"/>
    <property type="evidence" value="ECO:0007669"/>
    <property type="project" value="TreeGrafter"/>
</dbReference>
<evidence type="ECO:0000256" key="2">
    <source>
        <dbReference type="ARBA" id="ARBA00023015"/>
    </source>
</evidence>
<gene>
    <name evidence="7" type="ORF">PSHT_08547</name>
</gene>
<dbReference type="PANTHER" id="PTHR15741:SF27">
    <property type="entry name" value="TRANSCRIPTION FACTOR AP-4"/>
    <property type="match status" value="1"/>
</dbReference>
<dbReference type="VEuPathDB" id="FungiDB:PSHT_08547"/>
<evidence type="ECO:0000256" key="4">
    <source>
        <dbReference type="ARBA" id="ARBA00023163"/>
    </source>
</evidence>
<dbReference type="PANTHER" id="PTHR15741">
    <property type="entry name" value="BASIC HELIX-LOOP-HELIX ZIP TRANSCRIPTION FACTOR"/>
    <property type="match status" value="1"/>
</dbReference>
<feature type="compositionally biased region" description="Low complexity" evidence="6">
    <location>
        <begin position="329"/>
        <end position="346"/>
    </location>
</feature>
<keyword evidence="2" id="KW-0805">Transcription regulation</keyword>
<feature type="compositionally biased region" description="Polar residues" evidence="6">
    <location>
        <begin position="187"/>
        <end position="215"/>
    </location>
</feature>
<reference evidence="8" key="2">
    <citation type="journal article" date="2018" name="BMC Genomics">
        <title>Genomic insights into host adaptation between the wheat stripe rust pathogen (Puccinia striiformis f. sp. tritici) and the barley stripe rust pathogen (Puccinia striiformis f. sp. hordei).</title>
        <authorList>
            <person name="Xia C."/>
            <person name="Wang M."/>
            <person name="Yin C."/>
            <person name="Cornejo O.E."/>
            <person name="Hulbert S.H."/>
            <person name="Chen X."/>
        </authorList>
    </citation>
    <scope>NUCLEOTIDE SEQUENCE [LARGE SCALE GENOMIC DNA]</scope>
    <source>
        <strain evidence="8">93TX-2</strain>
    </source>
</reference>
<feature type="region of interest" description="Disordered" evidence="6">
    <location>
        <begin position="183"/>
        <end position="240"/>
    </location>
</feature>
<dbReference type="Gene3D" id="4.10.280.10">
    <property type="entry name" value="Helix-loop-helix DNA-binding domain"/>
    <property type="match status" value="1"/>
</dbReference>
<comment type="caution">
    <text evidence="7">The sequence shown here is derived from an EMBL/GenBank/DDBJ whole genome shotgun (WGS) entry which is preliminary data.</text>
</comment>
<reference evidence="7 8" key="1">
    <citation type="submission" date="2017-12" db="EMBL/GenBank/DDBJ databases">
        <title>Gene loss provides genomic basis for host adaptation in cereal stripe rust fungi.</title>
        <authorList>
            <person name="Xia C."/>
        </authorList>
    </citation>
    <scope>NUCLEOTIDE SEQUENCE [LARGE SCALE GENOMIC DNA]</scope>
    <source>
        <strain evidence="7 8">93TX-2</strain>
    </source>
</reference>
<evidence type="ECO:0000256" key="5">
    <source>
        <dbReference type="ARBA" id="ARBA00023242"/>
    </source>
</evidence>
<dbReference type="InterPro" id="IPR052207">
    <property type="entry name" value="Max-like/E-box_TFs"/>
</dbReference>
<feature type="region of interest" description="Disordered" evidence="6">
    <location>
        <begin position="115"/>
        <end position="141"/>
    </location>
</feature>
<keyword evidence="3" id="KW-0238">DNA-binding</keyword>
<sequence length="599" mass="66167">MSDGSIQITNHACHSSEHQFIRSSRLHSPPSHTKENQPQLGHPATEYHQLQDHHNHHHQSSLGLHQQHGPRSLRLDTFDPGFQIPNTPSLGLLPIPVAYEDFQYTLPALDHPDRAVHHTGTGSSGLQASNNDPIYQNYSQGGGAYGPNYQLSFPSGWNMSPASRDQLPSPNTTQDLILNNFLHDPVPSQQSHPSTSNRPAQIESYPSNSTQQYSNHYFPPPPCVPSHDLMNYPPPNPPTPPPLFDASEQDLLSSFLNILGDSNGECEFDPRGMPEGMPVLGELRRRLEECGHDVPVRYPGKLETDDMGRQVESRLKISEPEYSHIRRPSLQSFQTTSGSLSSSSDSHLYQDQGTTSRKKARTSSSPIYPIHLPEIPHHGVELEHDVEMRTWNRNPSCETGEWPTQLHSGHDPQSAHTNYPHTGQASEFLPNQALSLSPVFPSDRPSGRVNNAPINGRSVENEEQGLEDQPANRRAPKRAGKPGKSTHIVSEQRRRNAIQGGFGSLVEILRTGEAQSGISIANPDLPSHPSGSSATTNSSNKKPKTRGRGRRGEIETGASKSVVLERAAEFVQWMADGNFALTNEIKRLESILQNHGIHV</sequence>
<dbReference type="GO" id="GO:0046983">
    <property type="term" value="F:protein dimerization activity"/>
    <property type="evidence" value="ECO:0007669"/>
    <property type="project" value="InterPro"/>
</dbReference>
<dbReference type="AlphaFoldDB" id="A0A2S4VP04"/>
<dbReference type="SUPFAM" id="SSF47459">
    <property type="entry name" value="HLH, helix-loop-helix DNA-binding domain"/>
    <property type="match status" value="1"/>
</dbReference>
<evidence type="ECO:0000256" key="1">
    <source>
        <dbReference type="ARBA" id="ARBA00004123"/>
    </source>
</evidence>
<keyword evidence="4" id="KW-0804">Transcription</keyword>
<evidence type="ECO:0000256" key="6">
    <source>
        <dbReference type="SAM" id="MobiDB-lite"/>
    </source>
</evidence>
<accession>A0A2S4VP04</accession>
<evidence type="ECO:0000313" key="7">
    <source>
        <dbReference type="EMBL" id="POW11297.1"/>
    </source>
</evidence>
<dbReference type="InterPro" id="IPR036638">
    <property type="entry name" value="HLH_DNA-bd_sf"/>
</dbReference>
<dbReference type="Proteomes" id="UP000238274">
    <property type="component" value="Unassembled WGS sequence"/>
</dbReference>
<evidence type="ECO:0000313" key="8">
    <source>
        <dbReference type="Proteomes" id="UP000238274"/>
    </source>
</evidence>
<comment type="subcellular location">
    <subcellularLocation>
        <location evidence="1">Nucleus</location>
    </subcellularLocation>
</comment>
<proteinExistence type="predicted"/>
<dbReference type="EMBL" id="PKSM01000112">
    <property type="protein sequence ID" value="POW11297.1"/>
    <property type="molecule type" value="Genomic_DNA"/>
</dbReference>
<reference evidence="8" key="3">
    <citation type="journal article" date="2018" name="Mol. Plant Microbe Interact.">
        <title>Genome sequence resources for the wheat stripe rust pathogen (Puccinia striiformis f. sp. tritici) and the barley stripe rust pathogen (Puccinia striiformis f. sp. hordei).</title>
        <authorList>
            <person name="Xia C."/>
            <person name="Wang M."/>
            <person name="Yin C."/>
            <person name="Cornejo O.E."/>
            <person name="Hulbert S.H."/>
            <person name="Chen X."/>
        </authorList>
    </citation>
    <scope>NUCLEOTIDE SEQUENCE [LARGE SCALE GENOMIC DNA]</scope>
    <source>
        <strain evidence="8">93TX-2</strain>
    </source>
</reference>
<dbReference type="GO" id="GO:0005634">
    <property type="term" value="C:nucleus"/>
    <property type="evidence" value="ECO:0007669"/>
    <property type="project" value="UniProtKB-SubCell"/>
</dbReference>
<feature type="region of interest" description="Disordered" evidence="6">
    <location>
        <begin position="518"/>
        <end position="556"/>
    </location>
</feature>
<feature type="compositionally biased region" description="Polar residues" evidence="6">
    <location>
        <begin position="120"/>
        <end position="139"/>
    </location>
</feature>
<keyword evidence="5" id="KW-0539">Nucleus</keyword>
<dbReference type="GO" id="GO:0000978">
    <property type="term" value="F:RNA polymerase II cis-regulatory region sequence-specific DNA binding"/>
    <property type="evidence" value="ECO:0007669"/>
    <property type="project" value="TreeGrafter"/>
</dbReference>
<feature type="compositionally biased region" description="Polar residues" evidence="6">
    <location>
        <begin position="414"/>
        <end position="425"/>
    </location>
</feature>
<evidence type="ECO:0000256" key="3">
    <source>
        <dbReference type="ARBA" id="ARBA00023125"/>
    </source>
</evidence>
<protein>
    <recommendedName>
        <fullName evidence="9">BHLH domain-containing protein</fullName>
    </recommendedName>
</protein>
<organism evidence="7 8">
    <name type="scientific">Puccinia striiformis</name>
    <dbReference type="NCBI Taxonomy" id="27350"/>
    <lineage>
        <taxon>Eukaryota</taxon>
        <taxon>Fungi</taxon>
        <taxon>Dikarya</taxon>
        <taxon>Basidiomycota</taxon>
        <taxon>Pucciniomycotina</taxon>
        <taxon>Pucciniomycetes</taxon>
        <taxon>Pucciniales</taxon>
        <taxon>Pucciniaceae</taxon>
        <taxon>Puccinia</taxon>
    </lineage>
</organism>
<dbReference type="OrthoDB" id="5778525at2759"/>
<keyword evidence="8" id="KW-1185">Reference proteome</keyword>
<feature type="compositionally biased region" description="Polar residues" evidence="6">
    <location>
        <begin position="529"/>
        <end position="540"/>
    </location>
</feature>
<feature type="compositionally biased region" description="Polar residues" evidence="6">
    <location>
        <begin position="1"/>
        <end position="13"/>
    </location>
</feature>